<sequence length="258" mass="29220">MNTVILARYNESLDWIHQIPDDFDIIIYNKGEKIVAPEVLDRAFRIIDRPNVGRESETYLHHMMTQVGNDQDFTVYAQADPHAHSPDFIELLQNWRDWDDVQPLSWCWIAENNIPPAALLDDYQAQLGGRLRVRPERFSLTAWGAPEFVDAGANGMGMVYRILHGLPDGGNIAAHFLRHCKLDHIAEKADRHSLGVFSYGAIFAARNARVAAIPPISLRLAIDFSTAGVVAHGYILERMWMHMLGVDFILPKNQPSKI</sequence>
<accession>A0AAF1K3P3</accession>
<keyword evidence="2" id="KW-1185">Reference proteome</keyword>
<dbReference type="KEGG" id="rtu:PR017_12170"/>
<reference evidence="2" key="2">
    <citation type="journal article" date="2023" name="MicrobiologyOpen">
        <title>Genomics of the tumorigenes clade of the family Rhizobiaceae and description of Rhizobium rhododendri sp. nov.</title>
        <authorList>
            <person name="Kuzmanovic N."/>
            <person name="diCenzo G.C."/>
            <person name="Bunk B."/>
            <person name="Sproeer C."/>
            <person name="Fruehling A."/>
            <person name="Neumann-Schaal M."/>
            <person name="Overmann J."/>
            <person name="Smalla K."/>
        </authorList>
    </citation>
    <scope>NUCLEOTIDE SEQUENCE [LARGE SCALE GENOMIC DNA]</scope>
    <source>
        <strain evidence="2">1078</strain>
    </source>
</reference>
<dbReference type="EMBL" id="CP117255">
    <property type="protein sequence ID" value="WFR94579.1"/>
    <property type="molecule type" value="Genomic_DNA"/>
</dbReference>
<organism evidence="1 2">
    <name type="scientific">Rhizobium tumorigenes</name>
    <dbReference type="NCBI Taxonomy" id="2041385"/>
    <lineage>
        <taxon>Bacteria</taxon>
        <taxon>Pseudomonadati</taxon>
        <taxon>Pseudomonadota</taxon>
        <taxon>Alphaproteobacteria</taxon>
        <taxon>Hyphomicrobiales</taxon>
        <taxon>Rhizobiaceae</taxon>
        <taxon>Rhizobium/Agrobacterium group</taxon>
        <taxon>Rhizobium</taxon>
    </lineage>
</organism>
<evidence type="ECO:0000313" key="2">
    <source>
        <dbReference type="Proteomes" id="UP000249499"/>
    </source>
</evidence>
<dbReference type="AlphaFoldDB" id="A0AAF1K3P3"/>
<reference evidence="1 2" key="1">
    <citation type="journal article" date="2018" name="Sci. Rep.">
        <title>Rhizobium tumorigenes sp. nov., a novel plant tumorigenic bacterium isolated from cane gall tumors on thornless blackberry.</title>
        <authorList>
            <person name="Kuzmanovi N."/>
            <person name="Smalla K."/>
            <person name="Gronow S."/>
            <person name="PuBawska J."/>
        </authorList>
    </citation>
    <scope>NUCLEOTIDE SEQUENCE [LARGE SCALE GENOMIC DNA]</scope>
    <source>
        <strain evidence="1 2">1078</strain>
    </source>
</reference>
<evidence type="ECO:0008006" key="3">
    <source>
        <dbReference type="Google" id="ProtNLM"/>
    </source>
</evidence>
<gene>
    <name evidence="1" type="ORF">PR017_12170</name>
</gene>
<evidence type="ECO:0000313" key="1">
    <source>
        <dbReference type="EMBL" id="WFR94579.1"/>
    </source>
</evidence>
<protein>
    <recommendedName>
        <fullName evidence="3">DUF3431 domain-containing protein</fullName>
    </recommendedName>
</protein>
<name>A0AAF1K3P3_9HYPH</name>
<dbReference type="RefSeq" id="WP_111222037.1">
    <property type="nucleotide sequence ID" value="NZ_CP117255.1"/>
</dbReference>
<dbReference type="Proteomes" id="UP000249499">
    <property type="component" value="Chromosome"/>
</dbReference>
<proteinExistence type="predicted"/>